<evidence type="ECO:0000256" key="5">
    <source>
        <dbReference type="ARBA" id="ARBA00023015"/>
    </source>
</evidence>
<dbReference type="Pfam" id="PF09278">
    <property type="entry name" value="MerR-DNA-bind"/>
    <property type="match status" value="1"/>
</dbReference>
<dbReference type="PROSITE" id="PS50937">
    <property type="entry name" value="HTH_MERR_2"/>
    <property type="match status" value="1"/>
</dbReference>
<dbReference type="OrthoDB" id="9802944at2"/>
<keyword evidence="1" id="KW-0001">2Fe-2S</keyword>
<organism evidence="9 10">
    <name type="scientific">Nocardia nova SH22a</name>
    <dbReference type="NCBI Taxonomy" id="1415166"/>
    <lineage>
        <taxon>Bacteria</taxon>
        <taxon>Bacillati</taxon>
        <taxon>Actinomycetota</taxon>
        <taxon>Actinomycetes</taxon>
        <taxon>Mycobacteriales</taxon>
        <taxon>Nocardiaceae</taxon>
        <taxon>Nocardia</taxon>
    </lineage>
</organism>
<dbReference type="STRING" id="1415166.NONO_c66700"/>
<evidence type="ECO:0000259" key="8">
    <source>
        <dbReference type="PROSITE" id="PS50937"/>
    </source>
</evidence>
<keyword evidence="6" id="KW-0238">DNA-binding</keyword>
<dbReference type="PROSITE" id="PS00552">
    <property type="entry name" value="HTH_MERR_1"/>
    <property type="match status" value="1"/>
</dbReference>
<accession>W5TR88</accession>
<evidence type="ECO:0000313" key="10">
    <source>
        <dbReference type="Proteomes" id="UP000019150"/>
    </source>
</evidence>
<gene>
    <name evidence="9" type="ORF">NONO_c66700</name>
</gene>
<dbReference type="PANTHER" id="PTHR30204:SF0">
    <property type="entry name" value="REDOX-SENSITIVE TRANSCRIPTIONAL ACTIVATOR SOXR"/>
    <property type="match status" value="1"/>
</dbReference>
<dbReference type="GO" id="GO:0051537">
    <property type="term" value="F:2 iron, 2 sulfur cluster binding"/>
    <property type="evidence" value="ECO:0007669"/>
    <property type="project" value="UniProtKB-KW"/>
</dbReference>
<evidence type="ECO:0000256" key="7">
    <source>
        <dbReference type="ARBA" id="ARBA00023163"/>
    </source>
</evidence>
<dbReference type="InterPro" id="IPR015358">
    <property type="entry name" value="Tscrpt_reg_MerR_DNA-bd"/>
</dbReference>
<dbReference type="PRINTS" id="PR00040">
    <property type="entry name" value="HTHMERR"/>
</dbReference>
<dbReference type="GO" id="GO:0006979">
    <property type="term" value="P:response to oxidative stress"/>
    <property type="evidence" value="ECO:0007669"/>
    <property type="project" value="InterPro"/>
</dbReference>
<dbReference type="eggNOG" id="COG0789">
    <property type="taxonomic scope" value="Bacteria"/>
</dbReference>
<dbReference type="GO" id="GO:0003677">
    <property type="term" value="F:DNA binding"/>
    <property type="evidence" value="ECO:0007669"/>
    <property type="project" value="UniProtKB-KW"/>
</dbReference>
<dbReference type="PATRIC" id="fig|1415166.3.peg.6849"/>
<evidence type="ECO:0000256" key="2">
    <source>
        <dbReference type="ARBA" id="ARBA00022723"/>
    </source>
</evidence>
<keyword evidence="7" id="KW-0804">Transcription</keyword>
<name>W5TR88_9NOCA</name>
<dbReference type="SMART" id="SM00422">
    <property type="entry name" value="HTH_MERR"/>
    <property type="match status" value="1"/>
</dbReference>
<dbReference type="Pfam" id="PF00376">
    <property type="entry name" value="MerR"/>
    <property type="match status" value="1"/>
</dbReference>
<dbReference type="EMBL" id="CP006850">
    <property type="protein sequence ID" value="AHH21438.1"/>
    <property type="molecule type" value="Genomic_DNA"/>
</dbReference>
<dbReference type="PANTHER" id="PTHR30204">
    <property type="entry name" value="REDOX-CYCLING DRUG-SENSING TRANSCRIPTIONAL ACTIVATOR SOXR"/>
    <property type="match status" value="1"/>
</dbReference>
<dbReference type="Gene3D" id="1.10.1660.10">
    <property type="match status" value="1"/>
</dbReference>
<dbReference type="InterPro" id="IPR010211">
    <property type="entry name" value="Redox-sen_tscrpt-act_SoxR"/>
</dbReference>
<keyword evidence="3" id="KW-0408">Iron</keyword>
<dbReference type="SUPFAM" id="SSF46955">
    <property type="entry name" value="Putative DNA-binding domain"/>
    <property type="match status" value="1"/>
</dbReference>
<dbReference type="NCBIfam" id="TIGR01950">
    <property type="entry name" value="SoxR"/>
    <property type="match status" value="1"/>
</dbReference>
<keyword evidence="4" id="KW-0411">Iron-sulfur</keyword>
<evidence type="ECO:0000256" key="4">
    <source>
        <dbReference type="ARBA" id="ARBA00023014"/>
    </source>
</evidence>
<proteinExistence type="predicted"/>
<dbReference type="CDD" id="cd01110">
    <property type="entry name" value="HTH_SoxR"/>
    <property type="match status" value="1"/>
</dbReference>
<dbReference type="InterPro" id="IPR009061">
    <property type="entry name" value="DNA-bd_dom_put_sf"/>
</dbReference>
<dbReference type="Proteomes" id="UP000019150">
    <property type="component" value="Chromosome"/>
</dbReference>
<evidence type="ECO:0000313" key="9">
    <source>
        <dbReference type="EMBL" id="AHH21438.1"/>
    </source>
</evidence>
<feature type="domain" description="HTH merR-type" evidence="8">
    <location>
        <begin position="10"/>
        <end position="78"/>
    </location>
</feature>
<dbReference type="HOGENOM" id="CLU_060077_5_1_11"/>
<dbReference type="GO" id="GO:0046872">
    <property type="term" value="F:metal ion binding"/>
    <property type="evidence" value="ECO:0007669"/>
    <property type="project" value="UniProtKB-KW"/>
</dbReference>
<evidence type="ECO:0000256" key="1">
    <source>
        <dbReference type="ARBA" id="ARBA00022714"/>
    </source>
</evidence>
<dbReference type="GO" id="GO:0003700">
    <property type="term" value="F:DNA-binding transcription factor activity"/>
    <property type="evidence" value="ECO:0007669"/>
    <property type="project" value="InterPro"/>
</dbReference>
<keyword evidence="2" id="KW-0479">Metal-binding</keyword>
<evidence type="ECO:0000256" key="6">
    <source>
        <dbReference type="ARBA" id="ARBA00023125"/>
    </source>
</evidence>
<sequence>MQHTTWQAKELTPGQLSERSGVAVSALHFYEREGLIASRRTSGNQRRYSRETLRRVAFIRISQRVGIPLSEIRKALDTLPEGRTPNRKDWERLSITWRTDLDQRIEQLTRLRNSLTDCIGCGCLSLAGCRIVNYHDHLGDAGPGARTLDVSIDCDRPGECEKSSAAAEAEQTCDVSEGIC</sequence>
<protein>
    <submittedName>
        <fullName evidence="9">Putative transcriptional regulator, MerR family</fullName>
    </submittedName>
</protein>
<dbReference type="InterPro" id="IPR047057">
    <property type="entry name" value="MerR_fam"/>
</dbReference>
<keyword evidence="5" id="KW-0805">Transcription regulation</keyword>
<dbReference type="InterPro" id="IPR000551">
    <property type="entry name" value="MerR-type_HTH_dom"/>
</dbReference>
<dbReference type="AlphaFoldDB" id="W5TR88"/>
<keyword evidence="10" id="KW-1185">Reference proteome</keyword>
<reference evidence="9 10" key="1">
    <citation type="journal article" date="2014" name="Appl. Environ. Microbiol.">
        <title>Insights into the Microbial Degradation of Rubber and Gutta-Percha by Analysis of the Complete Genome of Nocardia nova SH22a.</title>
        <authorList>
            <person name="Luo Q."/>
            <person name="Hiessl S."/>
            <person name="Poehlein A."/>
            <person name="Daniel R."/>
            <person name="Steinbuchel A."/>
        </authorList>
    </citation>
    <scope>NUCLEOTIDE SEQUENCE [LARGE SCALE GENOMIC DNA]</scope>
    <source>
        <strain evidence="9">SH22a</strain>
    </source>
</reference>
<dbReference type="KEGG" id="nno:NONO_c66700"/>
<evidence type="ECO:0000256" key="3">
    <source>
        <dbReference type="ARBA" id="ARBA00023004"/>
    </source>
</evidence>
<dbReference type="RefSeq" id="WP_025352743.1">
    <property type="nucleotide sequence ID" value="NZ_CP006850.1"/>
</dbReference>